<dbReference type="Pfam" id="PF06968">
    <property type="entry name" value="BATS"/>
    <property type="match status" value="1"/>
</dbReference>
<dbReference type="SFLD" id="SFLDG01060">
    <property type="entry name" value="BATS_domain_containing"/>
    <property type="match status" value="1"/>
</dbReference>
<keyword evidence="10 13" id="KW-0408">Iron</keyword>
<feature type="binding site" evidence="13">
    <location>
        <position position="89"/>
    </location>
    <ligand>
        <name>[4Fe-4S] cluster</name>
        <dbReference type="ChEBI" id="CHEBI:49883"/>
        <note>4Fe-4S-S-AdoMet</note>
    </ligand>
</feature>
<evidence type="ECO:0000313" key="17">
    <source>
        <dbReference type="Proteomes" id="UP000011087"/>
    </source>
</evidence>
<keyword evidence="6 13" id="KW-0949">S-adenosyl-L-methionine</keyword>
<evidence type="ECO:0000256" key="2">
    <source>
        <dbReference type="ARBA" id="ARBA00010765"/>
    </source>
</evidence>
<evidence type="ECO:0000313" key="15">
    <source>
        <dbReference type="EMBL" id="EKX50005.1"/>
    </source>
</evidence>
<evidence type="ECO:0000256" key="1">
    <source>
        <dbReference type="ARBA" id="ARBA00004942"/>
    </source>
</evidence>
<dbReference type="InterPro" id="IPR024177">
    <property type="entry name" value="Biotin_synthase"/>
</dbReference>
<evidence type="ECO:0000256" key="5">
    <source>
        <dbReference type="ARBA" id="ARBA00022679"/>
    </source>
</evidence>
<dbReference type="InterPro" id="IPR058240">
    <property type="entry name" value="rSAM_sf"/>
</dbReference>
<dbReference type="InterPro" id="IPR013785">
    <property type="entry name" value="Aldolase_TIM"/>
</dbReference>
<evidence type="ECO:0000259" key="14">
    <source>
        <dbReference type="PROSITE" id="PS51918"/>
    </source>
</evidence>
<feature type="binding site" evidence="13">
    <location>
        <position position="229"/>
    </location>
    <ligand>
        <name>[2Fe-2S] cluster</name>
        <dbReference type="ChEBI" id="CHEBI:190135"/>
    </ligand>
</feature>
<comment type="cofactor">
    <cofactor evidence="13">
        <name>[4Fe-4S] cluster</name>
        <dbReference type="ChEBI" id="CHEBI:49883"/>
    </cofactor>
    <text evidence="13">Binds 1 [4Fe-4S] cluster. The cluster is coordinated with 3 cysteines and an exchangeable S-adenosyl-L-methionine.</text>
</comment>
<evidence type="ECO:0000256" key="9">
    <source>
        <dbReference type="ARBA" id="ARBA00022756"/>
    </source>
</evidence>
<feature type="binding site" evidence="13">
    <location>
        <position position="135"/>
    </location>
    <ligand>
        <name>[2Fe-2S] cluster</name>
        <dbReference type="ChEBI" id="CHEBI:190135"/>
    </ligand>
</feature>
<keyword evidence="5" id="KW-0808">Transferase</keyword>
<dbReference type="SMART" id="SM00729">
    <property type="entry name" value="Elp3"/>
    <property type="match status" value="1"/>
</dbReference>
<organism evidence="15">
    <name type="scientific">Guillardia theta (strain CCMP2712)</name>
    <name type="common">Cryptophyte</name>
    <dbReference type="NCBI Taxonomy" id="905079"/>
    <lineage>
        <taxon>Eukaryota</taxon>
        <taxon>Cryptophyceae</taxon>
        <taxon>Pyrenomonadales</taxon>
        <taxon>Geminigeraceae</taxon>
        <taxon>Guillardia</taxon>
    </lineage>
</organism>
<evidence type="ECO:0000256" key="13">
    <source>
        <dbReference type="PIRSR" id="PIRSR001619-1"/>
    </source>
</evidence>
<protein>
    <recommendedName>
        <fullName evidence="3">biotin synthase</fullName>
        <ecNumber evidence="3">2.8.1.6</ecNumber>
    </recommendedName>
</protein>
<dbReference type="SFLD" id="SFLDF00272">
    <property type="entry name" value="biotin_synthase"/>
    <property type="match status" value="1"/>
</dbReference>
<name>L1JP81_GUITC</name>
<dbReference type="GO" id="GO:0046872">
    <property type="term" value="F:metal ion binding"/>
    <property type="evidence" value="ECO:0007669"/>
    <property type="project" value="UniProtKB-KW"/>
</dbReference>
<dbReference type="EnsemblProtists" id="EKX50005">
    <property type="protein sequence ID" value="EKX50005"/>
    <property type="gene ID" value="GUITHDRAFT_104403"/>
</dbReference>
<keyword evidence="4 13" id="KW-0004">4Fe-4S</keyword>
<dbReference type="GeneID" id="17306729"/>
<dbReference type="Proteomes" id="UP000011087">
    <property type="component" value="Unassembled WGS sequence"/>
</dbReference>
<comment type="cofactor">
    <cofactor evidence="12">
        <name>[2Fe-2S] cluster</name>
        <dbReference type="ChEBI" id="CHEBI:190135"/>
    </cofactor>
</comment>
<dbReference type="PANTHER" id="PTHR22976:SF2">
    <property type="entry name" value="BIOTIN SYNTHASE, MITOCHONDRIAL"/>
    <property type="match status" value="1"/>
</dbReference>
<feature type="domain" description="Radical SAM core" evidence="14">
    <location>
        <begin position="74"/>
        <end position="308"/>
    </location>
</feature>
<dbReference type="OMA" id="NICTTHT"/>
<dbReference type="HOGENOM" id="CLU_033172_1_2_1"/>
<keyword evidence="17" id="KW-1185">Reference proteome</keyword>
<dbReference type="STRING" id="905079.L1JP81"/>
<comment type="similarity">
    <text evidence="2">Belongs to the radical SAM superfamily. Biotin synthase family.</text>
</comment>
<dbReference type="SMART" id="SM00876">
    <property type="entry name" value="BATS"/>
    <property type="match status" value="1"/>
</dbReference>
<evidence type="ECO:0000256" key="11">
    <source>
        <dbReference type="ARBA" id="ARBA00023014"/>
    </source>
</evidence>
<comment type="pathway">
    <text evidence="1">Cofactor biosynthesis; biotin biosynthesis; biotin from 7,8-diaminononanoate: step 2/2.</text>
</comment>
<keyword evidence="8 13" id="KW-0479">Metal-binding</keyword>
<dbReference type="InterPro" id="IPR006638">
    <property type="entry name" value="Elp3/MiaA/NifB-like_rSAM"/>
</dbReference>
<dbReference type="AlphaFoldDB" id="L1JP81"/>
<feature type="binding site" evidence="13">
    <location>
        <position position="96"/>
    </location>
    <ligand>
        <name>[4Fe-4S] cluster</name>
        <dbReference type="ChEBI" id="CHEBI:49883"/>
        <note>4Fe-4S-S-AdoMet</note>
    </ligand>
</feature>
<dbReference type="RefSeq" id="XP_005836985.1">
    <property type="nucleotide sequence ID" value="XM_005836928.1"/>
</dbReference>
<dbReference type="GO" id="GO:0005739">
    <property type="term" value="C:mitochondrion"/>
    <property type="evidence" value="ECO:0007669"/>
    <property type="project" value="TreeGrafter"/>
</dbReference>
<dbReference type="KEGG" id="gtt:GUITHDRAFT_104403"/>
<keyword evidence="9" id="KW-0093">Biotin biosynthesis</keyword>
<dbReference type="EMBL" id="JH992980">
    <property type="protein sequence ID" value="EKX50005.1"/>
    <property type="molecule type" value="Genomic_DNA"/>
</dbReference>
<evidence type="ECO:0000256" key="10">
    <source>
        <dbReference type="ARBA" id="ARBA00023004"/>
    </source>
</evidence>
<keyword evidence="7 13" id="KW-0001">2Fe-2S</keyword>
<dbReference type="Gene3D" id="3.20.20.70">
    <property type="entry name" value="Aldolase class I"/>
    <property type="match status" value="1"/>
</dbReference>
<evidence type="ECO:0000256" key="8">
    <source>
        <dbReference type="ARBA" id="ARBA00022723"/>
    </source>
</evidence>
<feature type="binding site" evidence="13">
    <location>
        <position position="93"/>
    </location>
    <ligand>
        <name>[4Fe-4S] cluster</name>
        <dbReference type="ChEBI" id="CHEBI:49883"/>
        <note>4Fe-4S-S-AdoMet</note>
    </ligand>
</feature>
<evidence type="ECO:0000256" key="3">
    <source>
        <dbReference type="ARBA" id="ARBA00012236"/>
    </source>
</evidence>
<dbReference type="SUPFAM" id="SSF102114">
    <property type="entry name" value="Radical SAM enzymes"/>
    <property type="match status" value="1"/>
</dbReference>
<dbReference type="Pfam" id="PF04055">
    <property type="entry name" value="Radical_SAM"/>
    <property type="match status" value="1"/>
</dbReference>
<reference evidence="15 17" key="1">
    <citation type="journal article" date="2012" name="Nature">
        <title>Algal genomes reveal evolutionary mosaicism and the fate of nucleomorphs.</title>
        <authorList>
            <consortium name="DOE Joint Genome Institute"/>
            <person name="Curtis B.A."/>
            <person name="Tanifuji G."/>
            <person name="Burki F."/>
            <person name="Gruber A."/>
            <person name="Irimia M."/>
            <person name="Maruyama S."/>
            <person name="Arias M.C."/>
            <person name="Ball S.G."/>
            <person name="Gile G.H."/>
            <person name="Hirakawa Y."/>
            <person name="Hopkins J.F."/>
            <person name="Kuo A."/>
            <person name="Rensing S.A."/>
            <person name="Schmutz J."/>
            <person name="Symeonidi A."/>
            <person name="Elias M."/>
            <person name="Eveleigh R.J."/>
            <person name="Herman E.K."/>
            <person name="Klute M.J."/>
            <person name="Nakayama T."/>
            <person name="Obornik M."/>
            <person name="Reyes-Prieto A."/>
            <person name="Armbrust E.V."/>
            <person name="Aves S.J."/>
            <person name="Beiko R.G."/>
            <person name="Coutinho P."/>
            <person name="Dacks J.B."/>
            <person name="Durnford D.G."/>
            <person name="Fast N.M."/>
            <person name="Green B.R."/>
            <person name="Grisdale C.J."/>
            <person name="Hempel F."/>
            <person name="Henrissat B."/>
            <person name="Hoppner M.P."/>
            <person name="Ishida K."/>
            <person name="Kim E."/>
            <person name="Koreny L."/>
            <person name="Kroth P.G."/>
            <person name="Liu Y."/>
            <person name="Malik S.B."/>
            <person name="Maier U.G."/>
            <person name="McRose D."/>
            <person name="Mock T."/>
            <person name="Neilson J.A."/>
            <person name="Onodera N.T."/>
            <person name="Poole A.M."/>
            <person name="Pritham E.J."/>
            <person name="Richards T.A."/>
            <person name="Rocap G."/>
            <person name="Roy S.W."/>
            <person name="Sarai C."/>
            <person name="Schaack S."/>
            <person name="Shirato S."/>
            <person name="Slamovits C.H."/>
            <person name="Spencer D.F."/>
            <person name="Suzuki S."/>
            <person name="Worden A.Z."/>
            <person name="Zauner S."/>
            <person name="Barry K."/>
            <person name="Bell C."/>
            <person name="Bharti A.K."/>
            <person name="Crow J.A."/>
            <person name="Grimwood J."/>
            <person name="Kramer R."/>
            <person name="Lindquist E."/>
            <person name="Lucas S."/>
            <person name="Salamov A."/>
            <person name="McFadden G.I."/>
            <person name="Lane C.E."/>
            <person name="Keeling P.J."/>
            <person name="Gray M.W."/>
            <person name="Grigoriev I.V."/>
            <person name="Archibald J.M."/>
        </authorList>
    </citation>
    <scope>NUCLEOTIDE SEQUENCE</scope>
    <source>
        <strain evidence="15 17">CCMP2712</strain>
    </source>
</reference>
<evidence type="ECO:0000256" key="7">
    <source>
        <dbReference type="ARBA" id="ARBA00022714"/>
    </source>
</evidence>
<gene>
    <name evidence="15" type="ORF">GUITHDRAFT_104403</name>
</gene>
<evidence type="ECO:0000256" key="4">
    <source>
        <dbReference type="ARBA" id="ARBA00022485"/>
    </source>
</evidence>
<dbReference type="PaxDb" id="55529-EKX50005"/>
<dbReference type="UniPathway" id="UPA00078">
    <property type="reaction ID" value="UER00162"/>
</dbReference>
<dbReference type="NCBIfam" id="TIGR00433">
    <property type="entry name" value="bioB"/>
    <property type="match status" value="1"/>
</dbReference>
<accession>L1JP81</accession>
<dbReference type="InterPro" id="IPR010722">
    <property type="entry name" value="BATS_dom"/>
</dbReference>
<dbReference type="EC" id="2.8.1.6" evidence="3"/>
<dbReference type="PROSITE" id="PS51918">
    <property type="entry name" value="RADICAL_SAM"/>
    <property type="match status" value="1"/>
</dbReference>
<dbReference type="OrthoDB" id="2414104at2759"/>
<reference evidence="17" key="2">
    <citation type="submission" date="2012-11" db="EMBL/GenBank/DDBJ databases">
        <authorList>
            <person name="Kuo A."/>
            <person name="Curtis B.A."/>
            <person name="Tanifuji G."/>
            <person name="Burki F."/>
            <person name="Gruber A."/>
            <person name="Irimia M."/>
            <person name="Maruyama S."/>
            <person name="Arias M.C."/>
            <person name="Ball S.G."/>
            <person name="Gile G.H."/>
            <person name="Hirakawa Y."/>
            <person name="Hopkins J.F."/>
            <person name="Rensing S.A."/>
            <person name="Schmutz J."/>
            <person name="Symeonidi A."/>
            <person name="Elias M."/>
            <person name="Eveleigh R.J."/>
            <person name="Herman E.K."/>
            <person name="Klute M.J."/>
            <person name="Nakayama T."/>
            <person name="Obornik M."/>
            <person name="Reyes-Prieto A."/>
            <person name="Armbrust E.V."/>
            <person name="Aves S.J."/>
            <person name="Beiko R.G."/>
            <person name="Coutinho P."/>
            <person name="Dacks J.B."/>
            <person name="Durnford D.G."/>
            <person name="Fast N.M."/>
            <person name="Green B.R."/>
            <person name="Grisdale C."/>
            <person name="Hempe F."/>
            <person name="Henrissat B."/>
            <person name="Hoppner M.P."/>
            <person name="Ishida K.-I."/>
            <person name="Kim E."/>
            <person name="Koreny L."/>
            <person name="Kroth P.G."/>
            <person name="Liu Y."/>
            <person name="Malik S.-B."/>
            <person name="Maier U.G."/>
            <person name="McRose D."/>
            <person name="Mock T."/>
            <person name="Neilson J.A."/>
            <person name="Onodera N.T."/>
            <person name="Poole A.M."/>
            <person name="Pritham E.J."/>
            <person name="Richards T.A."/>
            <person name="Rocap G."/>
            <person name="Roy S.W."/>
            <person name="Sarai C."/>
            <person name="Schaack S."/>
            <person name="Shirato S."/>
            <person name="Slamovits C.H."/>
            <person name="Spencer D.F."/>
            <person name="Suzuki S."/>
            <person name="Worden A.Z."/>
            <person name="Zauner S."/>
            <person name="Barry K."/>
            <person name="Bell C."/>
            <person name="Bharti A.K."/>
            <person name="Crow J.A."/>
            <person name="Grimwood J."/>
            <person name="Kramer R."/>
            <person name="Lindquist E."/>
            <person name="Lucas S."/>
            <person name="Salamov A."/>
            <person name="McFadden G.I."/>
            <person name="Lane C.E."/>
            <person name="Keeling P.J."/>
            <person name="Gray M.W."/>
            <person name="Grigoriev I.V."/>
            <person name="Archibald J.M."/>
        </authorList>
    </citation>
    <scope>NUCLEOTIDE SEQUENCE</scope>
    <source>
        <strain evidence="17">CCMP2712</strain>
    </source>
</reference>
<dbReference type="eggNOG" id="KOG2900">
    <property type="taxonomic scope" value="Eukaryota"/>
</dbReference>
<sequence length="402" mass="44375">MFAWNTNKLSQRAFLACRGLVKHQMCLSQVRLMSSKPEIKNDWTKEEVAEIYNRPLINLIFDAASVHRKFHNPREVQQATLLSIKTGGCIETCSYCSQSSSWSKDTKMKAEKLLELDDVFQAALDAKAAGSSRFCMGAAWRGPSQVGPKQFERVLDMVSKVRSLGMEVCTTLGMLTEDQAKQLKHAGLSCYNHNLDTSREYYSEITSSRTYDDRLDTLQKVRDAGISVCSGGIIGMGEKELDRVGLLHMLATLPEHPESVPINALVPVEGTPLAKKDIKGPTGLEMVRCVATARIIMPKSMVRLSAGRMDLSIAEQALCFMAGANSIFAGDKLLTTPNAERDSDAEMFTALGLLNKPAFNGEEEPFEIPPTREESIRRREEWQALKNVSASGKGCEAIKTSA</sequence>
<dbReference type="PIRSF" id="PIRSF001619">
    <property type="entry name" value="Biotin_synth"/>
    <property type="match status" value="1"/>
</dbReference>
<dbReference type="GO" id="GO:0004076">
    <property type="term" value="F:biotin synthase activity"/>
    <property type="evidence" value="ECO:0007669"/>
    <property type="project" value="UniProtKB-EC"/>
</dbReference>
<evidence type="ECO:0000313" key="16">
    <source>
        <dbReference type="EnsemblProtists" id="EKX50005"/>
    </source>
</evidence>
<evidence type="ECO:0000256" key="6">
    <source>
        <dbReference type="ARBA" id="ARBA00022691"/>
    </source>
</evidence>
<feature type="binding site" evidence="13">
    <location>
        <position position="169"/>
    </location>
    <ligand>
        <name>[2Fe-2S] cluster</name>
        <dbReference type="ChEBI" id="CHEBI:190135"/>
    </ligand>
</feature>
<feature type="binding site" evidence="13">
    <location>
        <position position="303"/>
    </location>
    <ligand>
        <name>[2Fe-2S] cluster</name>
        <dbReference type="ChEBI" id="CHEBI:190135"/>
    </ligand>
</feature>
<evidence type="ECO:0000256" key="12">
    <source>
        <dbReference type="ARBA" id="ARBA00034078"/>
    </source>
</evidence>
<dbReference type="InterPro" id="IPR007197">
    <property type="entry name" value="rSAM"/>
</dbReference>
<keyword evidence="11 13" id="KW-0411">Iron-sulfur</keyword>
<comment type="cofactor">
    <cofactor evidence="13">
        <name>[2Fe-2S] cluster</name>
        <dbReference type="ChEBI" id="CHEBI:190135"/>
    </cofactor>
    <text evidence="13">Binds 1 [2Fe-2S] cluster. The cluster is coordinated with 3 cysteines and 1 arginine.</text>
</comment>
<dbReference type="SFLD" id="SFLDS00029">
    <property type="entry name" value="Radical_SAM"/>
    <property type="match status" value="1"/>
</dbReference>
<proteinExistence type="inferred from homology"/>
<reference evidence="16" key="3">
    <citation type="submission" date="2016-03" db="UniProtKB">
        <authorList>
            <consortium name="EnsemblProtists"/>
        </authorList>
    </citation>
    <scope>IDENTIFICATION</scope>
</reference>
<dbReference type="InterPro" id="IPR002684">
    <property type="entry name" value="Biotin_synth/BioAB"/>
</dbReference>
<dbReference type="GO" id="GO:0051537">
    <property type="term" value="F:2 iron, 2 sulfur cluster binding"/>
    <property type="evidence" value="ECO:0007669"/>
    <property type="project" value="UniProtKB-KW"/>
</dbReference>
<dbReference type="CDD" id="cd01335">
    <property type="entry name" value="Radical_SAM"/>
    <property type="match status" value="1"/>
</dbReference>
<dbReference type="GO" id="GO:0009102">
    <property type="term" value="P:biotin biosynthetic process"/>
    <property type="evidence" value="ECO:0007669"/>
    <property type="project" value="UniProtKB-UniPathway"/>
</dbReference>
<dbReference type="PANTHER" id="PTHR22976">
    <property type="entry name" value="BIOTIN SYNTHASE"/>
    <property type="match status" value="1"/>
</dbReference>
<dbReference type="HAMAP" id="MF_01694">
    <property type="entry name" value="BioB"/>
    <property type="match status" value="1"/>
</dbReference>
<dbReference type="SFLD" id="SFLDG01278">
    <property type="entry name" value="biotin_synthase_like"/>
    <property type="match status" value="1"/>
</dbReference>
<dbReference type="GO" id="GO:0051539">
    <property type="term" value="F:4 iron, 4 sulfur cluster binding"/>
    <property type="evidence" value="ECO:0007669"/>
    <property type="project" value="UniProtKB-KW"/>
</dbReference>